<protein>
    <submittedName>
        <fullName evidence="2">Uncharacterized protein</fullName>
    </submittedName>
</protein>
<comment type="caution">
    <text evidence="2">The sequence shown here is derived from an EMBL/GenBank/DDBJ whole genome shotgun (WGS) entry which is preliminary data.</text>
</comment>
<evidence type="ECO:0000313" key="2">
    <source>
        <dbReference type="EMBL" id="KAL3266472.1"/>
    </source>
</evidence>
<name>A0ABD2MJP7_9CUCU</name>
<dbReference type="EMBL" id="JABFTP020000001">
    <property type="protein sequence ID" value="KAL3266472.1"/>
    <property type="molecule type" value="Genomic_DNA"/>
</dbReference>
<keyword evidence="3" id="KW-1185">Reference proteome</keyword>
<sequence>MDIQHFSLILLIGYFSFTAAEPLYSKKQIPEITENQEIEDVKIRRIETTKLRHGRNWGQMPYSVLYLKPAFTMSRKLLFTQPEMKPETSKVTISSLRFPHSVFPKMFVFRSWNAGKPN</sequence>
<reference evidence="2 3" key="1">
    <citation type="journal article" date="2021" name="BMC Biol.">
        <title>Horizontally acquired antibacterial genes associated with adaptive radiation of ladybird beetles.</title>
        <authorList>
            <person name="Li H.S."/>
            <person name="Tang X.F."/>
            <person name="Huang Y.H."/>
            <person name="Xu Z.Y."/>
            <person name="Chen M.L."/>
            <person name="Du X.Y."/>
            <person name="Qiu B.Y."/>
            <person name="Chen P.T."/>
            <person name="Zhang W."/>
            <person name="Slipinski A."/>
            <person name="Escalona H.E."/>
            <person name="Waterhouse R.M."/>
            <person name="Zwick A."/>
            <person name="Pang H."/>
        </authorList>
    </citation>
    <scope>NUCLEOTIDE SEQUENCE [LARGE SCALE GENOMIC DNA]</scope>
    <source>
        <strain evidence="2">SYSU2018</strain>
    </source>
</reference>
<organism evidence="2 3">
    <name type="scientific">Cryptolaemus montrouzieri</name>
    <dbReference type="NCBI Taxonomy" id="559131"/>
    <lineage>
        <taxon>Eukaryota</taxon>
        <taxon>Metazoa</taxon>
        <taxon>Ecdysozoa</taxon>
        <taxon>Arthropoda</taxon>
        <taxon>Hexapoda</taxon>
        <taxon>Insecta</taxon>
        <taxon>Pterygota</taxon>
        <taxon>Neoptera</taxon>
        <taxon>Endopterygota</taxon>
        <taxon>Coleoptera</taxon>
        <taxon>Polyphaga</taxon>
        <taxon>Cucujiformia</taxon>
        <taxon>Coccinelloidea</taxon>
        <taxon>Coccinellidae</taxon>
        <taxon>Scymninae</taxon>
        <taxon>Scymnini</taxon>
        <taxon>Cryptolaemus</taxon>
    </lineage>
</organism>
<evidence type="ECO:0000256" key="1">
    <source>
        <dbReference type="SAM" id="SignalP"/>
    </source>
</evidence>
<feature type="signal peptide" evidence="1">
    <location>
        <begin position="1"/>
        <end position="20"/>
    </location>
</feature>
<feature type="chain" id="PRO_5044790430" evidence="1">
    <location>
        <begin position="21"/>
        <end position="118"/>
    </location>
</feature>
<evidence type="ECO:0000313" key="3">
    <source>
        <dbReference type="Proteomes" id="UP001516400"/>
    </source>
</evidence>
<gene>
    <name evidence="2" type="ORF">HHI36_010642</name>
</gene>
<dbReference type="AlphaFoldDB" id="A0ABD2MJP7"/>
<dbReference type="Proteomes" id="UP001516400">
    <property type="component" value="Unassembled WGS sequence"/>
</dbReference>
<accession>A0ABD2MJP7</accession>
<keyword evidence="1" id="KW-0732">Signal</keyword>
<proteinExistence type="predicted"/>